<dbReference type="GeneID" id="8297062"/>
<evidence type="ECO:0000313" key="8">
    <source>
        <dbReference type="Proteomes" id="UP000002037"/>
    </source>
</evidence>
<feature type="compositionally biased region" description="Polar residues" evidence="5">
    <location>
        <begin position="199"/>
        <end position="228"/>
    </location>
</feature>
<feature type="compositionally biased region" description="Polar residues" evidence="5">
    <location>
        <begin position="512"/>
        <end position="526"/>
    </location>
</feature>
<dbReference type="GO" id="GO:0005634">
    <property type="term" value="C:nucleus"/>
    <property type="evidence" value="ECO:0007669"/>
    <property type="project" value="UniProtKB-SubCell"/>
</dbReference>
<accession>C5MCY3</accession>
<dbReference type="Pfam" id="PF00010">
    <property type="entry name" value="HLH"/>
    <property type="match status" value="1"/>
</dbReference>
<feature type="region of interest" description="Disordered" evidence="5">
    <location>
        <begin position="178"/>
        <end position="228"/>
    </location>
</feature>
<gene>
    <name evidence="7" type="ORF">CTRG_04084</name>
</gene>
<keyword evidence="8" id="KW-1185">Reference proteome</keyword>
<feature type="compositionally biased region" description="Polar residues" evidence="5">
    <location>
        <begin position="260"/>
        <end position="283"/>
    </location>
</feature>
<dbReference type="CDD" id="cd11387">
    <property type="entry name" value="bHLHzip_USF_MITF"/>
    <property type="match status" value="1"/>
</dbReference>
<feature type="compositionally biased region" description="Low complexity" evidence="5">
    <location>
        <begin position="178"/>
        <end position="193"/>
    </location>
</feature>
<feature type="compositionally biased region" description="Polar residues" evidence="5">
    <location>
        <begin position="345"/>
        <end position="359"/>
    </location>
</feature>
<dbReference type="PANTHER" id="PTHR46117:SF3">
    <property type="entry name" value="FI24210P1"/>
    <property type="match status" value="1"/>
</dbReference>
<dbReference type="AlphaFoldDB" id="C5MCY3"/>
<evidence type="ECO:0000256" key="3">
    <source>
        <dbReference type="ARBA" id="ARBA00023163"/>
    </source>
</evidence>
<feature type="region of interest" description="Disordered" evidence="5">
    <location>
        <begin position="512"/>
        <end position="541"/>
    </location>
</feature>
<dbReference type="RefSeq" id="XP_002549787.1">
    <property type="nucleotide sequence ID" value="XM_002549741.1"/>
</dbReference>
<proteinExistence type="predicted"/>
<dbReference type="PANTHER" id="PTHR46117">
    <property type="entry name" value="FI24210P1"/>
    <property type="match status" value="1"/>
</dbReference>
<evidence type="ECO:0000256" key="5">
    <source>
        <dbReference type="SAM" id="MobiDB-lite"/>
    </source>
</evidence>
<keyword evidence="2" id="KW-0805">Transcription regulation</keyword>
<dbReference type="SUPFAM" id="SSF47459">
    <property type="entry name" value="HLH, helix-loop-helix DNA-binding domain"/>
    <property type="match status" value="1"/>
</dbReference>
<dbReference type="STRING" id="294747.C5MCY3"/>
<sequence length="541" mass="59015">MGDYMNESPADFTSNSTTTNNNTDTSTPNFSYSNNFNYDSSSSQNYSQQPQSQQQHQQQQQQQQQGQSLNFNFDSSNNNSNQNEFSLNLNYSGYSGNGDSNTNMNTSTNSIAATTSGYNSNTQLAGGQDYLSPMGFTSYNTASDPNAYGGGSNPGSFTNEPFLDDVAFSQAILGPQLQLQPSNSSPQPVSPHQAGQHFMNPSANSANLDELISPQNNDDSSFLNPQFFSPSTRGNNFNALGSIAEDNKNNLAFSPDTRKQSISGPSFNSNIPDIQSGSYLSPQFNPPIASPGFDAGSYLNSPPPQLASSVALRVEDVNDAQLSTSIPHPPVKVENWNALSPPPQTATLSSSVPSTSGNALSRDIPTKQLSKEEKMKRRREFHNAVERRRRDLIKERIKELGVIVPPSLLNPQLCAVQTLQRKLSSESTELNDLIGSIKVKETKPNKSTILNRSVDYINHLNYVLKQQEIARENLIKQIEILENANQPSNFGADKYQLPGGLQFETSNVSNLAGNNSRSGGDTSNYNPDDFFADIGTSTENF</sequence>
<protein>
    <recommendedName>
        <fullName evidence="6">BHLH domain-containing protein</fullName>
    </recommendedName>
</protein>
<dbReference type="eggNOG" id="KOG1318">
    <property type="taxonomic scope" value="Eukaryota"/>
</dbReference>
<dbReference type="PROSITE" id="PS50888">
    <property type="entry name" value="BHLH"/>
    <property type="match status" value="1"/>
</dbReference>
<dbReference type="SMART" id="SM00353">
    <property type="entry name" value="HLH"/>
    <property type="match status" value="1"/>
</dbReference>
<dbReference type="Proteomes" id="UP000002037">
    <property type="component" value="Unassembled WGS sequence"/>
</dbReference>
<feature type="region of interest" description="Disordered" evidence="5">
    <location>
        <begin position="1"/>
        <end position="88"/>
    </location>
</feature>
<evidence type="ECO:0000256" key="2">
    <source>
        <dbReference type="ARBA" id="ARBA00023015"/>
    </source>
</evidence>
<name>C5MCY3_CANTT</name>
<dbReference type="VEuPathDB" id="FungiDB:CTRG_04084"/>
<evidence type="ECO:0000313" key="7">
    <source>
        <dbReference type="EMBL" id="EER32413.1"/>
    </source>
</evidence>
<dbReference type="GO" id="GO:0000978">
    <property type="term" value="F:RNA polymerase II cis-regulatory region sequence-specific DNA binding"/>
    <property type="evidence" value="ECO:0007669"/>
    <property type="project" value="TreeGrafter"/>
</dbReference>
<dbReference type="GO" id="GO:0000981">
    <property type="term" value="F:DNA-binding transcription factor activity, RNA polymerase II-specific"/>
    <property type="evidence" value="ECO:0007669"/>
    <property type="project" value="TreeGrafter"/>
</dbReference>
<evidence type="ECO:0000259" key="6">
    <source>
        <dbReference type="PROSITE" id="PS50888"/>
    </source>
</evidence>
<dbReference type="FunFam" id="4.10.280.10:FF:000105">
    <property type="entry name" value="Rtg3p"/>
    <property type="match status" value="1"/>
</dbReference>
<keyword evidence="3" id="KW-0804">Transcription</keyword>
<evidence type="ECO:0000256" key="4">
    <source>
        <dbReference type="ARBA" id="ARBA00023242"/>
    </source>
</evidence>
<dbReference type="KEGG" id="ctp:CTRG_04084"/>
<dbReference type="InterPro" id="IPR051732">
    <property type="entry name" value="USF"/>
</dbReference>
<dbReference type="GO" id="GO:0046983">
    <property type="term" value="F:protein dimerization activity"/>
    <property type="evidence" value="ECO:0007669"/>
    <property type="project" value="InterPro"/>
</dbReference>
<organism evidence="7 8">
    <name type="scientific">Candida tropicalis (strain ATCC MYA-3404 / T1)</name>
    <name type="common">Yeast</name>
    <dbReference type="NCBI Taxonomy" id="294747"/>
    <lineage>
        <taxon>Eukaryota</taxon>
        <taxon>Fungi</taxon>
        <taxon>Dikarya</taxon>
        <taxon>Ascomycota</taxon>
        <taxon>Saccharomycotina</taxon>
        <taxon>Pichiomycetes</taxon>
        <taxon>Debaryomycetaceae</taxon>
        <taxon>Candida/Lodderomyces clade</taxon>
        <taxon>Candida</taxon>
    </lineage>
</organism>
<feature type="domain" description="BHLH" evidence="6">
    <location>
        <begin position="377"/>
        <end position="460"/>
    </location>
</feature>
<reference evidence="7 8" key="1">
    <citation type="journal article" date="2009" name="Nature">
        <title>Evolution of pathogenicity and sexual reproduction in eight Candida genomes.</title>
        <authorList>
            <person name="Butler G."/>
            <person name="Rasmussen M.D."/>
            <person name="Lin M.F."/>
            <person name="Santos M.A."/>
            <person name="Sakthikumar S."/>
            <person name="Munro C.A."/>
            <person name="Rheinbay E."/>
            <person name="Grabherr M."/>
            <person name="Forche A."/>
            <person name="Reedy J.L."/>
            <person name="Agrafioti I."/>
            <person name="Arnaud M.B."/>
            <person name="Bates S."/>
            <person name="Brown A.J."/>
            <person name="Brunke S."/>
            <person name="Costanzo M.C."/>
            <person name="Fitzpatrick D.A."/>
            <person name="de Groot P.W."/>
            <person name="Harris D."/>
            <person name="Hoyer L.L."/>
            <person name="Hube B."/>
            <person name="Klis F.M."/>
            <person name="Kodira C."/>
            <person name="Lennard N."/>
            <person name="Logue M.E."/>
            <person name="Martin R."/>
            <person name="Neiman A.M."/>
            <person name="Nikolaou E."/>
            <person name="Quail M.A."/>
            <person name="Quinn J."/>
            <person name="Santos M.C."/>
            <person name="Schmitzberger F.F."/>
            <person name="Sherlock G."/>
            <person name="Shah P."/>
            <person name="Silverstein K.A."/>
            <person name="Skrzypek M.S."/>
            <person name="Soll D."/>
            <person name="Staggs R."/>
            <person name="Stansfield I."/>
            <person name="Stumpf M.P."/>
            <person name="Sudbery P.E."/>
            <person name="Srikantha T."/>
            <person name="Zeng Q."/>
            <person name="Berman J."/>
            <person name="Berriman M."/>
            <person name="Heitman J."/>
            <person name="Gow N.A."/>
            <person name="Lorenz M.C."/>
            <person name="Birren B.W."/>
            <person name="Kellis M."/>
            <person name="Cuomo C.A."/>
        </authorList>
    </citation>
    <scope>NUCLEOTIDE SEQUENCE [LARGE SCALE GENOMIC DNA]</scope>
    <source>
        <strain evidence="8">ATCC MYA-3404 / T1</strain>
    </source>
</reference>
<feature type="compositionally biased region" description="Low complexity" evidence="5">
    <location>
        <begin position="11"/>
        <end position="88"/>
    </location>
</feature>
<dbReference type="InterPro" id="IPR036638">
    <property type="entry name" value="HLH_DNA-bd_sf"/>
</dbReference>
<feature type="compositionally biased region" description="Basic and acidic residues" evidence="5">
    <location>
        <begin position="369"/>
        <end position="378"/>
    </location>
</feature>
<dbReference type="HOGENOM" id="CLU_029633_0_0_1"/>
<dbReference type="InterPro" id="IPR011598">
    <property type="entry name" value="bHLH_dom"/>
</dbReference>
<dbReference type="EMBL" id="GG692399">
    <property type="protein sequence ID" value="EER32413.1"/>
    <property type="molecule type" value="Genomic_DNA"/>
</dbReference>
<dbReference type="OrthoDB" id="690068at2759"/>
<comment type="subcellular location">
    <subcellularLocation>
        <location evidence="1">Nucleus</location>
    </subcellularLocation>
</comment>
<feature type="region of interest" description="Disordered" evidence="5">
    <location>
        <begin position="338"/>
        <end position="378"/>
    </location>
</feature>
<keyword evidence="4" id="KW-0539">Nucleus</keyword>
<dbReference type="Gene3D" id="4.10.280.10">
    <property type="entry name" value="Helix-loop-helix DNA-binding domain"/>
    <property type="match status" value="1"/>
</dbReference>
<evidence type="ECO:0000256" key="1">
    <source>
        <dbReference type="ARBA" id="ARBA00004123"/>
    </source>
</evidence>
<feature type="region of interest" description="Disordered" evidence="5">
    <location>
        <begin position="250"/>
        <end position="287"/>
    </location>
</feature>